<dbReference type="eggNOG" id="COG0716">
    <property type="taxonomic scope" value="Bacteria"/>
</dbReference>
<dbReference type="InterPro" id="IPR008254">
    <property type="entry name" value="Flavodoxin/NO_synth"/>
</dbReference>
<proteinExistence type="predicted"/>
<gene>
    <name evidence="2" type="ORF">GCWU0000282_003245</name>
</gene>
<dbReference type="Gene3D" id="3.40.50.360">
    <property type="match status" value="1"/>
</dbReference>
<keyword evidence="3" id="KW-1185">Reference proteome</keyword>
<dbReference type="OrthoDB" id="9806505at2"/>
<dbReference type="EMBL" id="ACIL03000021">
    <property type="protein sequence ID" value="ESL01684.1"/>
    <property type="molecule type" value="Genomic_DNA"/>
</dbReference>
<evidence type="ECO:0000313" key="3">
    <source>
        <dbReference type="Proteomes" id="UP000018227"/>
    </source>
</evidence>
<dbReference type="SUPFAM" id="SSF52218">
    <property type="entry name" value="Flavoproteins"/>
    <property type="match status" value="1"/>
</dbReference>
<dbReference type="HOGENOM" id="CLU_068890_0_0_9"/>
<comment type="caution">
    <text evidence="2">The sequence shown here is derived from an EMBL/GenBank/DDBJ whole genome shotgun (WGS) entry which is preliminary data.</text>
</comment>
<dbReference type="GO" id="GO:0010181">
    <property type="term" value="F:FMN binding"/>
    <property type="evidence" value="ECO:0007669"/>
    <property type="project" value="InterPro"/>
</dbReference>
<dbReference type="GO" id="GO:0016651">
    <property type="term" value="F:oxidoreductase activity, acting on NAD(P)H"/>
    <property type="evidence" value="ECO:0007669"/>
    <property type="project" value="UniProtKB-ARBA"/>
</dbReference>
<dbReference type="PANTHER" id="PTHR39201:SF1">
    <property type="entry name" value="FLAVODOXIN-LIKE DOMAIN-CONTAINING PROTEIN"/>
    <property type="match status" value="1"/>
</dbReference>
<dbReference type="InterPro" id="IPR029039">
    <property type="entry name" value="Flavoprotein-like_sf"/>
</dbReference>
<organism evidence="2 3">
    <name type="scientific">Catonella morbi ATCC 51271</name>
    <dbReference type="NCBI Taxonomy" id="592026"/>
    <lineage>
        <taxon>Bacteria</taxon>
        <taxon>Bacillati</taxon>
        <taxon>Bacillota</taxon>
        <taxon>Clostridia</taxon>
        <taxon>Lachnospirales</taxon>
        <taxon>Lachnospiraceae</taxon>
        <taxon>Catonella</taxon>
    </lineage>
</organism>
<evidence type="ECO:0000259" key="1">
    <source>
        <dbReference type="Pfam" id="PF12682"/>
    </source>
</evidence>
<dbReference type="PANTHER" id="PTHR39201">
    <property type="entry name" value="EXPORTED PROTEIN-RELATED"/>
    <property type="match status" value="1"/>
</dbReference>
<dbReference type="Pfam" id="PF12682">
    <property type="entry name" value="Flavodoxin_4"/>
    <property type="match status" value="1"/>
</dbReference>
<name>V2XHR1_9FIRM</name>
<sequence>MNTLIAYFSRAGENYCNGGVISIEEGNTEVVANKISALTGGDVFKIEQAVPYSLQYDICVEESKEDKAKNVRPEIVNCLNSIDNYDVIYLGYPNYWGSLPMCVFTFLEKFDFTGKTIRPFCTHEGSGFGNSIEELTAVCKGAKVEKGLAVTGSEARKHDEEIKQWVDESLKVKN</sequence>
<dbReference type="Proteomes" id="UP000018227">
    <property type="component" value="Unassembled WGS sequence"/>
</dbReference>
<accession>V2XHR1</accession>
<dbReference type="RefSeq" id="WP_023356083.1">
    <property type="nucleotide sequence ID" value="NZ_KI535371.1"/>
</dbReference>
<dbReference type="AlphaFoldDB" id="V2XHR1"/>
<protein>
    <submittedName>
        <fullName evidence="2">Flavodoxin family protein</fullName>
    </submittedName>
</protein>
<dbReference type="STRING" id="592026.GCWU0000282_003245"/>
<feature type="domain" description="Flavodoxin-like" evidence="1">
    <location>
        <begin position="25"/>
        <end position="168"/>
    </location>
</feature>
<evidence type="ECO:0000313" key="2">
    <source>
        <dbReference type="EMBL" id="ESL01684.1"/>
    </source>
</evidence>
<reference evidence="2 3" key="1">
    <citation type="submission" date="2013-06" db="EMBL/GenBank/DDBJ databases">
        <authorList>
            <person name="Weinstock G."/>
            <person name="Sodergren E."/>
            <person name="Clifton S."/>
            <person name="Fulton L."/>
            <person name="Fulton B."/>
            <person name="Courtney L."/>
            <person name="Fronick C."/>
            <person name="Harrison M."/>
            <person name="Strong C."/>
            <person name="Farmer C."/>
            <person name="Delahaunty K."/>
            <person name="Markovic C."/>
            <person name="Hall O."/>
            <person name="Minx P."/>
            <person name="Tomlinson C."/>
            <person name="Mitreva M."/>
            <person name="Nelson J."/>
            <person name="Hou S."/>
            <person name="Wollam A."/>
            <person name="Pepin K.H."/>
            <person name="Johnson M."/>
            <person name="Bhonagiri V."/>
            <person name="Nash W.E."/>
            <person name="Warren W."/>
            <person name="Chinwalla A."/>
            <person name="Mardis E.R."/>
            <person name="Wilson R.K."/>
        </authorList>
    </citation>
    <scope>NUCLEOTIDE SEQUENCE [LARGE SCALE GENOMIC DNA]</scope>
    <source>
        <strain evidence="2 3">ATCC 51271</strain>
    </source>
</reference>